<evidence type="ECO:0000259" key="9">
    <source>
        <dbReference type="PROSITE" id="PS50928"/>
    </source>
</evidence>
<evidence type="ECO:0000256" key="7">
    <source>
        <dbReference type="ARBA" id="ARBA00023136"/>
    </source>
</evidence>
<dbReference type="CDD" id="cd06261">
    <property type="entry name" value="TM_PBP2"/>
    <property type="match status" value="1"/>
</dbReference>
<dbReference type="InterPro" id="IPR043429">
    <property type="entry name" value="ArtM/GltK/GlnP/TcyL/YhdX-like"/>
</dbReference>
<evidence type="ECO:0000256" key="5">
    <source>
        <dbReference type="ARBA" id="ARBA00022692"/>
    </source>
</evidence>
<dbReference type="OrthoDB" id="6580405at2"/>
<evidence type="ECO:0000256" key="6">
    <source>
        <dbReference type="ARBA" id="ARBA00022989"/>
    </source>
</evidence>
<gene>
    <name evidence="10" type="ORF">PTE30175_02614</name>
</gene>
<keyword evidence="7 8" id="KW-0472">Membrane</keyword>
<dbReference type="GO" id="GO:0022857">
    <property type="term" value="F:transmembrane transporter activity"/>
    <property type="evidence" value="ECO:0007669"/>
    <property type="project" value="InterPro"/>
</dbReference>
<dbReference type="Proteomes" id="UP000414233">
    <property type="component" value="Unassembled WGS sequence"/>
</dbReference>
<dbReference type="RefSeq" id="WP_150697458.1">
    <property type="nucleotide sequence ID" value="NZ_CABPRZ010000009.1"/>
</dbReference>
<feature type="transmembrane region" description="Helical" evidence="8">
    <location>
        <begin position="306"/>
        <end position="326"/>
    </location>
</feature>
<dbReference type="AlphaFoldDB" id="A0A5E4VJG8"/>
<keyword evidence="6 8" id="KW-1133">Transmembrane helix</keyword>
<dbReference type="PANTHER" id="PTHR30614:SF41">
    <property type="entry name" value="INNER MEMBRANE AMINO-ACID ABC TRANSPORTER PERMEASE PROTEIN YHDY"/>
    <property type="match status" value="1"/>
</dbReference>
<dbReference type="Gene3D" id="1.10.3720.10">
    <property type="entry name" value="MetI-like"/>
    <property type="match status" value="1"/>
</dbReference>
<sequence length="379" mass="40806">MSNNGLVRWCRVNLFASPFDTLLSVVFIPVTLAFGWRLGEWALTQAKWAIVADNLRVLMVGTFPGEYTGRAWFAASILAVMTGATLGLVARPRRLVLLAGAVVAAAVACLLAGLDRLSASLACLAAGILPWYVVSRFDAVLRTTTKALGPAWLAAVAAVGVALAPVGMEHWGGLLMSVLVTLLASVLSIPLGVFLAFGRRSRYASARVLCTGYIELMRSLPLILIVYWIWVVTPLLAPESPVPDLARGLVAFTLFFAAYVAEYVRSGLQSVPRGQTEAAASLGMSTAQTSRDVVLPQALRVVTPALVGNVLDIFNTVPLLFIIGLTDFLRAGQMVLVDPQANGRTYEIYLFMFAVYLTVSSLITYGARRLEFRMAAGHR</sequence>
<reference evidence="10 11" key="1">
    <citation type="submission" date="2019-08" db="EMBL/GenBank/DDBJ databases">
        <authorList>
            <person name="Peeters C."/>
        </authorList>
    </citation>
    <scope>NUCLEOTIDE SEQUENCE [LARGE SCALE GENOMIC DNA]</scope>
    <source>
        <strain evidence="10 11">LMG 30175</strain>
    </source>
</reference>
<evidence type="ECO:0000256" key="3">
    <source>
        <dbReference type="ARBA" id="ARBA00022448"/>
    </source>
</evidence>
<feature type="transmembrane region" description="Helical" evidence="8">
    <location>
        <begin position="95"/>
        <end position="113"/>
    </location>
</feature>
<dbReference type="PROSITE" id="PS50928">
    <property type="entry name" value="ABC_TM1"/>
    <property type="match status" value="1"/>
</dbReference>
<feature type="transmembrane region" description="Helical" evidence="8">
    <location>
        <begin position="12"/>
        <end position="36"/>
    </location>
</feature>
<comment type="subcellular location">
    <subcellularLocation>
        <location evidence="1">Cell inner membrane</location>
        <topology evidence="1">Multi-pass membrane protein</topology>
    </subcellularLocation>
    <subcellularLocation>
        <location evidence="8">Cell membrane</location>
        <topology evidence="8">Multi-pass membrane protein</topology>
    </subcellularLocation>
</comment>
<evidence type="ECO:0000256" key="2">
    <source>
        <dbReference type="ARBA" id="ARBA00010072"/>
    </source>
</evidence>
<name>A0A5E4VJG8_9BURK</name>
<keyword evidence="5 8" id="KW-0812">Transmembrane</keyword>
<feature type="transmembrane region" description="Helical" evidence="8">
    <location>
        <begin position="71"/>
        <end position="90"/>
    </location>
</feature>
<organism evidence="10 11">
    <name type="scientific">Pandoraea terrae</name>
    <dbReference type="NCBI Taxonomy" id="1537710"/>
    <lineage>
        <taxon>Bacteria</taxon>
        <taxon>Pseudomonadati</taxon>
        <taxon>Pseudomonadota</taxon>
        <taxon>Betaproteobacteria</taxon>
        <taxon>Burkholderiales</taxon>
        <taxon>Burkholderiaceae</taxon>
        <taxon>Pandoraea</taxon>
    </lineage>
</organism>
<feature type="domain" description="ABC transmembrane type-1" evidence="9">
    <location>
        <begin position="174"/>
        <end position="363"/>
    </location>
</feature>
<feature type="transmembrane region" description="Helical" evidence="8">
    <location>
        <begin position="209"/>
        <end position="230"/>
    </location>
</feature>
<feature type="transmembrane region" description="Helical" evidence="8">
    <location>
        <begin position="346"/>
        <end position="365"/>
    </location>
</feature>
<dbReference type="InterPro" id="IPR000515">
    <property type="entry name" value="MetI-like"/>
</dbReference>
<evidence type="ECO:0000313" key="11">
    <source>
        <dbReference type="Proteomes" id="UP000414233"/>
    </source>
</evidence>
<accession>A0A5E4VJG8</accession>
<evidence type="ECO:0000256" key="4">
    <source>
        <dbReference type="ARBA" id="ARBA00022475"/>
    </source>
</evidence>
<dbReference type="PANTHER" id="PTHR30614">
    <property type="entry name" value="MEMBRANE COMPONENT OF AMINO ACID ABC TRANSPORTER"/>
    <property type="match status" value="1"/>
</dbReference>
<protein>
    <submittedName>
        <fullName evidence="10">Amino acid ABC transporter permease</fullName>
    </submittedName>
</protein>
<dbReference type="EMBL" id="CABPRZ010000009">
    <property type="protein sequence ID" value="VVE12066.1"/>
    <property type="molecule type" value="Genomic_DNA"/>
</dbReference>
<evidence type="ECO:0000313" key="10">
    <source>
        <dbReference type="EMBL" id="VVE12066.1"/>
    </source>
</evidence>
<keyword evidence="3 8" id="KW-0813">Transport</keyword>
<evidence type="ECO:0000256" key="1">
    <source>
        <dbReference type="ARBA" id="ARBA00004429"/>
    </source>
</evidence>
<feature type="transmembrane region" description="Helical" evidence="8">
    <location>
        <begin position="174"/>
        <end position="197"/>
    </location>
</feature>
<dbReference type="GO" id="GO:0043190">
    <property type="term" value="C:ATP-binding cassette (ABC) transporter complex"/>
    <property type="evidence" value="ECO:0007669"/>
    <property type="project" value="InterPro"/>
</dbReference>
<proteinExistence type="inferred from homology"/>
<keyword evidence="11" id="KW-1185">Reference proteome</keyword>
<dbReference type="SUPFAM" id="SSF161098">
    <property type="entry name" value="MetI-like"/>
    <property type="match status" value="1"/>
</dbReference>
<keyword evidence="4" id="KW-1003">Cell membrane</keyword>
<feature type="transmembrane region" description="Helical" evidence="8">
    <location>
        <begin position="119"/>
        <end position="135"/>
    </location>
</feature>
<dbReference type="NCBIfam" id="TIGR01726">
    <property type="entry name" value="HEQRo_perm_3TM"/>
    <property type="match status" value="1"/>
</dbReference>
<dbReference type="InterPro" id="IPR010065">
    <property type="entry name" value="AA_ABC_transptr_permease_3TM"/>
</dbReference>
<feature type="transmembrane region" description="Helical" evidence="8">
    <location>
        <begin position="147"/>
        <end position="168"/>
    </location>
</feature>
<dbReference type="InterPro" id="IPR035906">
    <property type="entry name" value="MetI-like_sf"/>
</dbReference>
<dbReference type="GO" id="GO:0006865">
    <property type="term" value="P:amino acid transport"/>
    <property type="evidence" value="ECO:0007669"/>
    <property type="project" value="TreeGrafter"/>
</dbReference>
<evidence type="ECO:0000256" key="8">
    <source>
        <dbReference type="RuleBase" id="RU363032"/>
    </source>
</evidence>
<feature type="transmembrane region" description="Helical" evidence="8">
    <location>
        <begin position="245"/>
        <end position="264"/>
    </location>
</feature>
<comment type="similarity">
    <text evidence="2">Belongs to the binding-protein-dependent transport system permease family. HisMQ subfamily.</text>
</comment>
<dbReference type="Pfam" id="PF00528">
    <property type="entry name" value="BPD_transp_1"/>
    <property type="match status" value="1"/>
</dbReference>